<dbReference type="AlphaFoldDB" id="B0MWA6"/>
<reference evidence="2" key="2">
    <citation type="submission" date="2013-09" db="EMBL/GenBank/DDBJ databases">
        <title>Draft genome sequence of Alistipes putredinis (DSM 17216).</title>
        <authorList>
            <person name="Sudarsanam P."/>
            <person name="Ley R."/>
            <person name="Guruge J."/>
            <person name="Turnbaugh P.J."/>
            <person name="Mahowald M."/>
            <person name="Liep D."/>
            <person name="Gordon J."/>
        </authorList>
    </citation>
    <scope>NUCLEOTIDE SEQUENCE</scope>
    <source>
        <strain evidence="2">DSM 17216</strain>
    </source>
</reference>
<name>B0MWA6_9BACT</name>
<keyword evidence="1" id="KW-0732">Signal</keyword>
<dbReference type="HOGENOM" id="CLU_047119_0_0_10"/>
<dbReference type="Proteomes" id="UP000005819">
    <property type="component" value="Unassembled WGS sequence"/>
</dbReference>
<reference evidence="2" key="1">
    <citation type="submission" date="2007-10" db="EMBL/GenBank/DDBJ databases">
        <authorList>
            <person name="Fulton L."/>
            <person name="Clifton S."/>
            <person name="Fulton B."/>
            <person name="Xu J."/>
            <person name="Minx P."/>
            <person name="Pepin K.H."/>
            <person name="Johnson M."/>
            <person name="Thiruvilangam P."/>
            <person name="Bhonagiri V."/>
            <person name="Nash W.E."/>
            <person name="Mardis E.R."/>
            <person name="Wilson R.K."/>
        </authorList>
    </citation>
    <scope>NUCLEOTIDE SEQUENCE [LARGE SCALE GENOMIC DNA]</scope>
    <source>
        <strain evidence="2">DSM 17216</strain>
    </source>
</reference>
<proteinExistence type="predicted"/>
<dbReference type="eggNOG" id="COG0457">
    <property type="taxonomic scope" value="Bacteria"/>
</dbReference>
<protein>
    <submittedName>
        <fullName evidence="2">Tetratricopeptide repeat protein</fullName>
    </submittedName>
</protein>
<evidence type="ECO:0000313" key="3">
    <source>
        <dbReference type="Proteomes" id="UP000005819"/>
    </source>
</evidence>
<evidence type="ECO:0000313" key="2">
    <source>
        <dbReference type="EMBL" id="EDS03586.1"/>
    </source>
</evidence>
<feature type="signal peptide" evidence="1">
    <location>
        <begin position="1"/>
        <end position="21"/>
    </location>
</feature>
<feature type="chain" id="PRO_5002752667" evidence="1">
    <location>
        <begin position="22"/>
        <end position="450"/>
    </location>
</feature>
<dbReference type="SUPFAM" id="SSF48452">
    <property type="entry name" value="TPR-like"/>
    <property type="match status" value="1"/>
</dbReference>
<evidence type="ECO:0000256" key="1">
    <source>
        <dbReference type="SAM" id="SignalP"/>
    </source>
</evidence>
<comment type="caution">
    <text evidence="2">The sequence shown here is derived from an EMBL/GenBank/DDBJ whole genome shotgun (WGS) entry which is preliminary data.</text>
</comment>
<dbReference type="InterPro" id="IPR011990">
    <property type="entry name" value="TPR-like_helical_dom_sf"/>
</dbReference>
<sequence length="450" mass="49636">MNRMKILLSAVLVFAATASIAQDFSDPRYAPWGDTPEQRKQNILTSNLLKEAVDTRDYDAAAVYFRTLAQEAPSAFEATFIRGAQVYSNKVQRAQDLNEKKALLDSLMMIYDLRVQYFPSSPNYGTAYVLDRKAREYLTFNPSDREGVRKLYKEAIEAGLQSGYAALPDVALVYFSNLCDDYKMGEVYPDAVLDEYARLAPIFESDAPGVKEAKTQFDTCFAGSGAADCENLEKMFRPRIEAAPEDMELLKQTVSLMSRSQCSSEFFLQIAEKYYAMEPSAQTAMMLAQGFQERGDFAKSTTYLREAIAAEQDAVQKELLLVRLSMTELAAKNPTAAAVAANEAKALNPNNGMAYFALAQAYAASAASCSGLEGQAIFWVAYDTMTQAANLLANDADAGNFAQTARDAAANYRRGFPTAEECFFNELMEGARYTITCGPARGIVTTVRPR</sequence>
<accession>B0MWA6</accession>
<dbReference type="Gene3D" id="1.25.40.10">
    <property type="entry name" value="Tetratricopeptide repeat domain"/>
    <property type="match status" value="1"/>
</dbReference>
<dbReference type="EMBL" id="ABFK02000018">
    <property type="protein sequence ID" value="EDS03586.1"/>
    <property type="molecule type" value="Genomic_DNA"/>
</dbReference>
<organism evidence="2 3">
    <name type="scientific">Alistipes putredinis DSM 17216</name>
    <dbReference type="NCBI Taxonomy" id="445970"/>
    <lineage>
        <taxon>Bacteria</taxon>
        <taxon>Pseudomonadati</taxon>
        <taxon>Bacteroidota</taxon>
        <taxon>Bacteroidia</taxon>
        <taxon>Bacteroidales</taxon>
        <taxon>Rikenellaceae</taxon>
        <taxon>Alistipes</taxon>
    </lineage>
</organism>
<gene>
    <name evidence="2" type="ORF">ALIPUT_01413</name>
</gene>
<keyword evidence="3" id="KW-1185">Reference proteome</keyword>